<evidence type="ECO:0000256" key="13">
    <source>
        <dbReference type="ARBA" id="ARBA00042864"/>
    </source>
</evidence>
<name>V2QLU4_9BACT</name>
<dbReference type="InterPro" id="IPR037123">
    <property type="entry name" value="PRibGlycinamide_synth_C_sf"/>
</dbReference>
<dbReference type="Gene3D" id="3.40.50.20">
    <property type="match status" value="1"/>
</dbReference>
<dbReference type="Pfam" id="PF02843">
    <property type="entry name" value="GARS_C"/>
    <property type="match status" value="1"/>
</dbReference>
<dbReference type="Pfam" id="PF02844">
    <property type="entry name" value="GARS_N"/>
    <property type="match status" value="1"/>
</dbReference>
<proteinExistence type="inferred from homology"/>
<dbReference type="EC" id="6.3.4.13" evidence="4 14"/>
<reference evidence="15" key="1">
    <citation type="journal article" date="2014" name="Genome Announc.">
        <title>Draft genome sequences of the altered schaedler flora, a defined bacterial community from gnotobiotic mice.</title>
        <authorList>
            <person name="Wannemuehler M.J."/>
            <person name="Overstreet A.M."/>
            <person name="Ward D.V."/>
            <person name="Phillips G.J."/>
        </authorList>
    </citation>
    <scope>NUCLEOTIDE SEQUENCE</scope>
    <source>
        <strain evidence="15">ASF457</strain>
    </source>
</reference>
<dbReference type="Pfam" id="PF01071">
    <property type="entry name" value="GARS_A"/>
    <property type="match status" value="1"/>
</dbReference>
<dbReference type="SMART" id="SM01210">
    <property type="entry name" value="GARS_C"/>
    <property type="match status" value="1"/>
</dbReference>
<evidence type="ECO:0000256" key="9">
    <source>
        <dbReference type="ARBA" id="ARBA00022840"/>
    </source>
</evidence>
<evidence type="ECO:0000256" key="2">
    <source>
        <dbReference type="ARBA" id="ARBA00001946"/>
    </source>
</evidence>
<dbReference type="SMART" id="SM01209">
    <property type="entry name" value="GARS_A"/>
    <property type="match status" value="1"/>
</dbReference>
<dbReference type="KEGG" id="msch:N508_000547"/>
<keyword evidence="6" id="KW-0479">Metal-binding</keyword>
<dbReference type="PANTHER" id="PTHR43472:SF1">
    <property type="entry name" value="PHOSPHORIBOSYLAMINE--GLYCINE LIGASE, CHLOROPLASTIC"/>
    <property type="match status" value="1"/>
</dbReference>
<sequence>MKILVIGSGGREHAIVWKLSQDDRVEKIYAAPGNGGTACENKCENVNIKINDFNALIKFVKENHIDLTVVGPEDPLSNGIVDAFEKDGLLIFGPNKAAAQMEASKAFAKDVMKNAGIATADYKEFTNYDEAAAYVNKKGAPIVVKADGLAAGKGVTVAATIEEALNALKEIFVDKIFGAENNVVVIEDYMDGEEATYLAFTDGKNIIPLSVSQDHKRVYDDDKGPNTGGMGAYTPAPICDNKKMEHVTNKIAYPMIKELERRGIIYKGVIYAGLMINGDSIKVVEFNCRFGDPECQVVLSRIESGFVDALTASAKGSLDGVKVINKDMTAACVILISGGYPKDYKSGYEISGIADADKIENIKVFHAGTKADNDRILTSGGRVLCVTAISKDLKSTIDKAYEGVAKISFKDMAFRKDIGKKGLNK</sequence>
<dbReference type="FunFam" id="3.40.50.20:FF:000006">
    <property type="entry name" value="Phosphoribosylamine--glycine ligase, chloroplastic"/>
    <property type="match status" value="1"/>
</dbReference>
<dbReference type="RefSeq" id="WP_023274859.1">
    <property type="nucleotide sequence ID" value="NZ_CP097562.1"/>
</dbReference>
<evidence type="ECO:0000256" key="11">
    <source>
        <dbReference type="ARBA" id="ARBA00038345"/>
    </source>
</evidence>
<dbReference type="FunFam" id="3.90.600.10:FF:000001">
    <property type="entry name" value="Trifunctional purine biosynthetic protein adenosine-3"/>
    <property type="match status" value="1"/>
</dbReference>
<comment type="cofactor">
    <cofactor evidence="1">
        <name>Mn(2+)</name>
        <dbReference type="ChEBI" id="CHEBI:29035"/>
    </cofactor>
</comment>
<dbReference type="InterPro" id="IPR020561">
    <property type="entry name" value="PRibGlycinamid_synth_ATP-grasp"/>
</dbReference>
<dbReference type="PROSITE" id="PS50975">
    <property type="entry name" value="ATP_GRASP"/>
    <property type="match status" value="1"/>
</dbReference>
<dbReference type="PANTHER" id="PTHR43472">
    <property type="entry name" value="PHOSPHORIBOSYLAMINE--GLYCINE LIGASE"/>
    <property type="match status" value="1"/>
</dbReference>
<dbReference type="InterPro" id="IPR020560">
    <property type="entry name" value="PRibGlycinamide_synth_C-dom"/>
</dbReference>
<keyword evidence="16" id="KW-1185">Reference proteome</keyword>
<dbReference type="InterPro" id="IPR020559">
    <property type="entry name" value="PRibGlycinamide_synth_CS"/>
</dbReference>
<evidence type="ECO:0000256" key="3">
    <source>
        <dbReference type="ARBA" id="ARBA00005174"/>
    </source>
</evidence>
<dbReference type="InterPro" id="IPR013815">
    <property type="entry name" value="ATP_grasp_subdomain_1"/>
</dbReference>
<dbReference type="Gene3D" id="3.30.470.20">
    <property type="entry name" value="ATP-grasp fold, B domain"/>
    <property type="match status" value="1"/>
</dbReference>
<dbReference type="InterPro" id="IPR016185">
    <property type="entry name" value="PreATP-grasp_dom_sf"/>
</dbReference>
<protein>
    <recommendedName>
        <fullName evidence="4 14">Phosphoribosylamine--glycine ligase</fullName>
        <ecNumber evidence="4 14">6.3.4.13</ecNumber>
    </recommendedName>
    <alternativeName>
        <fullName evidence="14">GARS</fullName>
    </alternativeName>
    <alternativeName>
        <fullName evidence="13 14">Phosphoribosylglycinamide synthetase</fullName>
    </alternativeName>
    <alternativeName>
        <fullName evidence="12 14">glycinamide ribonucleotide synthetase</fullName>
    </alternativeName>
</protein>
<dbReference type="PROSITE" id="PS00184">
    <property type="entry name" value="GARS"/>
    <property type="match status" value="1"/>
</dbReference>
<dbReference type="HAMAP" id="MF_00138">
    <property type="entry name" value="GARS"/>
    <property type="match status" value="1"/>
</dbReference>
<dbReference type="GO" id="GO:0005524">
    <property type="term" value="F:ATP binding"/>
    <property type="evidence" value="ECO:0007669"/>
    <property type="project" value="UniProtKB-UniRule"/>
</dbReference>
<reference evidence="15" key="2">
    <citation type="submission" date="2022-05" db="EMBL/GenBank/DDBJ databases">
        <authorList>
            <person name="Proctor A.L."/>
            <person name="Phillips G.J."/>
            <person name="Wannemuehler M.J."/>
        </authorList>
    </citation>
    <scope>NUCLEOTIDE SEQUENCE</scope>
    <source>
        <strain evidence="15">ASF457</strain>
    </source>
</reference>
<evidence type="ECO:0000256" key="8">
    <source>
        <dbReference type="ARBA" id="ARBA00022755"/>
    </source>
</evidence>
<dbReference type="SUPFAM" id="SSF51246">
    <property type="entry name" value="Rudiment single hybrid motif"/>
    <property type="match status" value="1"/>
</dbReference>
<dbReference type="Proteomes" id="UP000017429">
    <property type="component" value="Chromosome"/>
</dbReference>
<comment type="similarity">
    <text evidence="11 14">Belongs to the GARS family.</text>
</comment>
<dbReference type="FunFam" id="3.30.1490.20:FF:000006">
    <property type="entry name" value="phosphoribosylamine--glycine ligase, chloroplastic-like"/>
    <property type="match status" value="1"/>
</dbReference>
<dbReference type="GO" id="GO:0004637">
    <property type="term" value="F:phosphoribosylamine-glycine ligase activity"/>
    <property type="evidence" value="ECO:0007669"/>
    <property type="project" value="UniProtKB-UniRule"/>
</dbReference>
<dbReference type="InterPro" id="IPR020562">
    <property type="entry name" value="PRibGlycinamide_synth_N"/>
</dbReference>
<keyword evidence="8 14" id="KW-0658">Purine biosynthesis</keyword>
<dbReference type="InterPro" id="IPR000115">
    <property type="entry name" value="PRibGlycinamide_synth"/>
</dbReference>
<dbReference type="GO" id="GO:0009113">
    <property type="term" value="P:purine nucleobase biosynthetic process"/>
    <property type="evidence" value="ECO:0007669"/>
    <property type="project" value="InterPro"/>
</dbReference>
<accession>V2QLU4</accession>
<dbReference type="NCBIfam" id="TIGR00877">
    <property type="entry name" value="purD"/>
    <property type="match status" value="1"/>
</dbReference>
<dbReference type="InterPro" id="IPR011761">
    <property type="entry name" value="ATP-grasp"/>
</dbReference>
<dbReference type="GO" id="GO:0006189">
    <property type="term" value="P:'de novo' IMP biosynthetic process"/>
    <property type="evidence" value="ECO:0007669"/>
    <property type="project" value="UniProtKB-UniRule"/>
</dbReference>
<comment type="cofactor">
    <cofactor evidence="2">
        <name>Mg(2+)</name>
        <dbReference type="ChEBI" id="CHEBI:18420"/>
    </cofactor>
</comment>
<evidence type="ECO:0000313" key="15">
    <source>
        <dbReference type="EMBL" id="USF23484.1"/>
    </source>
</evidence>
<dbReference type="SUPFAM" id="SSF56059">
    <property type="entry name" value="Glutathione synthetase ATP-binding domain-like"/>
    <property type="match status" value="1"/>
</dbReference>
<evidence type="ECO:0000256" key="5">
    <source>
        <dbReference type="ARBA" id="ARBA00022598"/>
    </source>
</evidence>
<evidence type="ECO:0000256" key="12">
    <source>
        <dbReference type="ARBA" id="ARBA00042242"/>
    </source>
</evidence>
<dbReference type="eggNOG" id="COG0151">
    <property type="taxonomic scope" value="Bacteria"/>
</dbReference>
<keyword evidence="10" id="KW-0464">Manganese</keyword>
<dbReference type="Gene3D" id="3.90.600.10">
    <property type="entry name" value="Phosphoribosylglycinamide synthetase, C-terminal domain"/>
    <property type="match status" value="1"/>
</dbReference>
<dbReference type="SUPFAM" id="SSF52440">
    <property type="entry name" value="PreATP-grasp domain"/>
    <property type="match status" value="1"/>
</dbReference>
<organism evidence="15 16">
    <name type="scientific">Mucispirillum schaedleri ASF457</name>
    <dbReference type="NCBI Taxonomy" id="1379858"/>
    <lineage>
        <taxon>Bacteria</taxon>
        <taxon>Pseudomonadati</taxon>
        <taxon>Deferribacterota</taxon>
        <taxon>Deferribacteres</taxon>
        <taxon>Deferribacterales</taxon>
        <taxon>Mucispirillaceae</taxon>
        <taxon>Mucispirillum</taxon>
    </lineage>
</organism>
<dbReference type="OrthoDB" id="9807240at2"/>
<evidence type="ECO:0000256" key="7">
    <source>
        <dbReference type="ARBA" id="ARBA00022741"/>
    </source>
</evidence>
<dbReference type="GO" id="GO:0046872">
    <property type="term" value="F:metal ion binding"/>
    <property type="evidence" value="ECO:0007669"/>
    <property type="project" value="UniProtKB-KW"/>
</dbReference>
<dbReference type="EMBL" id="CP097562">
    <property type="protein sequence ID" value="USF23484.1"/>
    <property type="molecule type" value="Genomic_DNA"/>
</dbReference>
<evidence type="ECO:0000256" key="4">
    <source>
        <dbReference type="ARBA" id="ARBA00013255"/>
    </source>
</evidence>
<keyword evidence="9" id="KW-0067">ATP-binding</keyword>
<reference evidence="15" key="3">
    <citation type="submission" date="2022-06" db="EMBL/GenBank/DDBJ databases">
        <title>Resources to Facilitate Use of the Altered Schaedler Flora (ASF) Mouse Model to Study Microbiome Function.</title>
        <authorList>
            <person name="Proctor A."/>
            <person name="Parvinroo S."/>
            <person name="Richie T."/>
            <person name="Jia X."/>
            <person name="Lee S.T.M."/>
            <person name="Karp P.D."/>
            <person name="Paley S."/>
            <person name="Kostic A.D."/>
            <person name="Pierre J.F."/>
            <person name="Wannemuehler M.J."/>
            <person name="Phillips G.J."/>
        </authorList>
    </citation>
    <scope>NUCLEOTIDE SEQUENCE</scope>
    <source>
        <strain evidence="15">ASF457</strain>
    </source>
</reference>
<dbReference type="AlphaFoldDB" id="V2QLU4"/>
<evidence type="ECO:0000313" key="16">
    <source>
        <dbReference type="Proteomes" id="UP000017429"/>
    </source>
</evidence>
<evidence type="ECO:0000256" key="14">
    <source>
        <dbReference type="HAMAP-Rule" id="MF_00138"/>
    </source>
</evidence>
<evidence type="ECO:0000256" key="10">
    <source>
        <dbReference type="ARBA" id="ARBA00023211"/>
    </source>
</evidence>
<evidence type="ECO:0000256" key="6">
    <source>
        <dbReference type="ARBA" id="ARBA00022723"/>
    </source>
</evidence>
<keyword evidence="5 14" id="KW-0436">Ligase</keyword>
<comment type="catalytic activity">
    <reaction evidence="14">
        <text>5-phospho-beta-D-ribosylamine + glycine + ATP = N(1)-(5-phospho-beta-D-ribosyl)glycinamide + ADP + phosphate + H(+)</text>
        <dbReference type="Rhea" id="RHEA:17453"/>
        <dbReference type="ChEBI" id="CHEBI:15378"/>
        <dbReference type="ChEBI" id="CHEBI:30616"/>
        <dbReference type="ChEBI" id="CHEBI:43474"/>
        <dbReference type="ChEBI" id="CHEBI:57305"/>
        <dbReference type="ChEBI" id="CHEBI:58681"/>
        <dbReference type="ChEBI" id="CHEBI:143788"/>
        <dbReference type="ChEBI" id="CHEBI:456216"/>
        <dbReference type="EC" id="6.3.4.13"/>
    </reaction>
</comment>
<evidence type="ECO:0000256" key="1">
    <source>
        <dbReference type="ARBA" id="ARBA00001936"/>
    </source>
</evidence>
<dbReference type="InterPro" id="IPR011054">
    <property type="entry name" value="Rudment_hybrid_motif"/>
</dbReference>
<gene>
    <name evidence="14 15" type="primary">purD</name>
    <name evidence="15" type="ORF">N508_000547</name>
</gene>
<keyword evidence="7" id="KW-0547">Nucleotide-binding</keyword>
<dbReference type="Gene3D" id="3.30.1490.20">
    <property type="entry name" value="ATP-grasp fold, A domain"/>
    <property type="match status" value="1"/>
</dbReference>
<comment type="pathway">
    <text evidence="3 14">Purine metabolism; IMP biosynthesis via de novo pathway; N(1)-(5-phospho-D-ribosyl)glycinamide from 5-phospho-alpha-D-ribose 1-diphosphate: step 2/2.</text>
</comment>